<comment type="subcellular location">
    <subcellularLocation>
        <location evidence="1">Cytoplasm</location>
    </subcellularLocation>
    <subcellularLocation>
        <location evidence="2">Nucleus</location>
        <location evidence="2">Nucleolus</location>
    </subcellularLocation>
</comment>
<dbReference type="Pfam" id="PF01138">
    <property type="entry name" value="RNase_PH"/>
    <property type="match status" value="1"/>
</dbReference>
<dbReference type="SUPFAM" id="SSF54211">
    <property type="entry name" value="Ribosomal protein S5 domain 2-like"/>
    <property type="match status" value="1"/>
</dbReference>
<dbReference type="PANTHER" id="PTHR11097">
    <property type="entry name" value="EXOSOME COMPLEX EXONUCLEASE RIBOSOMAL RNA PROCESSING PROTEIN"/>
    <property type="match status" value="1"/>
</dbReference>
<evidence type="ECO:0000256" key="1">
    <source>
        <dbReference type="ARBA" id="ARBA00004496"/>
    </source>
</evidence>
<name>A0A813VGI8_9BILA</name>
<dbReference type="GO" id="GO:0035925">
    <property type="term" value="F:mRNA 3'-UTR AU-rich region binding"/>
    <property type="evidence" value="ECO:0007669"/>
    <property type="project" value="TreeGrafter"/>
</dbReference>
<dbReference type="SUPFAM" id="SSF55666">
    <property type="entry name" value="Ribonuclease PH domain 2-like"/>
    <property type="match status" value="1"/>
</dbReference>
<dbReference type="GO" id="GO:0016075">
    <property type="term" value="P:rRNA catabolic process"/>
    <property type="evidence" value="ECO:0007669"/>
    <property type="project" value="TreeGrafter"/>
</dbReference>
<dbReference type="GO" id="GO:0034476">
    <property type="term" value="P:U5 snRNA 3'-end processing"/>
    <property type="evidence" value="ECO:0007669"/>
    <property type="project" value="TreeGrafter"/>
</dbReference>
<evidence type="ECO:0000256" key="7">
    <source>
        <dbReference type="ARBA" id="ARBA00022884"/>
    </source>
</evidence>
<keyword evidence="13" id="KW-1185">Reference proteome</keyword>
<feature type="domain" description="Exoribonuclease phosphorolytic" evidence="11">
    <location>
        <begin position="215"/>
        <end position="277"/>
    </location>
</feature>
<gene>
    <name evidence="12" type="ORF">OXX778_LOCUS8226</name>
</gene>
<dbReference type="InterPro" id="IPR050590">
    <property type="entry name" value="Exosome_comp_Rrp42_subfam"/>
</dbReference>
<dbReference type="GO" id="GO:0034473">
    <property type="term" value="P:U1 snRNA 3'-end processing"/>
    <property type="evidence" value="ECO:0007669"/>
    <property type="project" value="TreeGrafter"/>
</dbReference>
<evidence type="ECO:0000313" key="12">
    <source>
        <dbReference type="EMBL" id="CAF0836328.1"/>
    </source>
</evidence>
<dbReference type="GO" id="GO:0071035">
    <property type="term" value="P:nuclear polyadenylation-dependent rRNA catabolic process"/>
    <property type="evidence" value="ECO:0007669"/>
    <property type="project" value="TreeGrafter"/>
</dbReference>
<evidence type="ECO:0000313" key="13">
    <source>
        <dbReference type="Proteomes" id="UP000663879"/>
    </source>
</evidence>
<dbReference type="PANTHER" id="PTHR11097:SF9">
    <property type="entry name" value="EXOSOME COMPLEX COMPONENT RRP43"/>
    <property type="match status" value="1"/>
</dbReference>
<dbReference type="GO" id="GO:0000177">
    <property type="term" value="C:cytoplasmic exosome (RNase complex)"/>
    <property type="evidence" value="ECO:0007669"/>
    <property type="project" value="TreeGrafter"/>
</dbReference>
<dbReference type="GO" id="GO:0005730">
    <property type="term" value="C:nucleolus"/>
    <property type="evidence" value="ECO:0007669"/>
    <property type="project" value="UniProtKB-SubCell"/>
</dbReference>
<organism evidence="12 13">
    <name type="scientific">Brachionus calyciflorus</name>
    <dbReference type="NCBI Taxonomy" id="104777"/>
    <lineage>
        <taxon>Eukaryota</taxon>
        <taxon>Metazoa</taxon>
        <taxon>Spiralia</taxon>
        <taxon>Gnathifera</taxon>
        <taxon>Rotifera</taxon>
        <taxon>Eurotatoria</taxon>
        <taxon>Monogononta</taxon>
        <taxon>Pseudotrocha</taxon>
        <taxon>Ploima</taxon>
        <taxon>Brachionidae</taxon>
        <taxon>Brachionus</taxon>
    </lineage>
</organism>
<dbReference type="Proteomes" id="UP000663879">
    <property type="component" value="Unassembled WGS sequence"/>
</dbReference>
<dbReference type="InterPro" id="IPR036345">
    <property type="entry name" value="ExoRNase_PH_dom2_sf"/>
</dbReference>
<keyword evidence="7" id="KW-0694">RNA-binding</keyword>
<dbReference type="GO" id="GO:0071028">
    <property type="term" value="P:nuclear mRNA surveillance"/>
    <property type="evidence" value="ECO:0007669"/>
    <property type="project" value="TreeGrafter"/>
</dbReference>
<feature type="domain" description="Exoribonuclease phosphorolytic" evidence="10">
    <location>
        <begin position="34"/>
        <end position="183"/>
    </location>
</feature>
<dbReference type="InterPro" id="IPR027408">
    <property type="entry name" value="PNPase/RNase_PH_dom_sf"/>
</dbReference>
<dbReference type="EMBL" id="CAJNOC010001116">
    <property type="protein sequence ID" value="CAF0836328.1"/>
    <property type="molecule type" value="Genomic_DNA"/>
</dbReference>
<keyword evidence="5" id="KW-0698">rRNA processing</keyword>
<comment type="caution">
    <text evidence="12">The sequence shown here is derived from an EMBL/GenBank/DDBJ whole genome shotgun (WGS) entry which is preliminary data.</text>
</comment>
<dbReference type="GO" id="GO:0000467">
    <property type="term" value="P:exonucleolytic trimming to generate mature 3'-end of 5.8S rRNA from tricistronic rRNA transcript (SSU-rRNA, 5.8S rRNA, LSU-rRNA)"/>
    <property type="evidence" value="ECO:0007669"/>
    <property type="project" value="TreeGrafter"/>
</dbReference>
<evidence type="ECO:0000256" key="5">
    <source>
        <dbReference type="ARBA" id="ARBA00022552"/>
    </source>
</evidence>
<dbReference type="InterPro" id="IPR015847">
    <property type="entry name" value="ExoRNase_PH_dom2"/>
</dbReference>
<evidence type="ECO:0000256" key="4">
    <source>
        <dbReference type="ARBA" id="ARBA00022490"/>
    </source>
</evidence>
<dbReference type="Gene3D" id="3.30.230.70">
    <property type="entry name" value="GHMP Kinase, N-terminal domain"/>
    <property type="match status" value="1"/>
</dbReference>
<evidence type="ECO:0000259" key="11">
    <source>
        <dbReference type="Pfam" id="PF03725"/>
    </source>
</evidence>
<evidence type="ECO:0000256" key="8">
    <source>
        <dbReference type="ARBA" id="ARBA00023242"/>
    </source>
</evidence>
<dbReference type="GO" id="GO:0034475">
    <property type="term" value="P:U4 snRNA 3'-end processing"/>
    <property type="evidence" value="ECO:0007669"/>
    <property type="project" value="TreeGrafter"/>
</dbReference>
<dbReference type="InterPro" id="IPR020568">
    <property type="entry name" value="Ribosomal_Su5_D2-typ_SF"/>
</dbReference>
<proteinExistence type="inferred from homology"/>
<keyword evidence="6" id="KW-0271">Exosome</keyword>
<evidence type="ECO:0000256" key="6">
    <source>
        <dbReference type="ARBA" id="ARBA00022835"/>
    </source>
</evidence>
<dbReference type="GO" id="GO:0000176">
    <property type="term" value="C:nuclear exosome (RNase complex)"/>
    <property type="evidence" value="ECO:0007669"/>
    <property type="project" value="TreeGrafter"/>
</dbReference>
<dbReference type="AlphaFoldDB" id="A0A813VGI8"/>
<dbReference type="GO" id="GO:0071038">
    <property type="term" value="P:TRAMP-dependent tRNA surveillance pathway"/>
    <property type="evidence" value="ECO:0007669"/>
    <property type="project" value="TreeGrafter"/>
</dbReference>
<keyword evidence="4" id="KW-0963">Cytoplasm</keyword>
<dbReference type="InterPro" id="IPR001247">
    <property type="entry name" value="ExoRNase_PH_dom1"/>
</dbReference>
<evidence type="ECO:0000256" key="2">
    <source>
        <dbReference type="ARBA" id="ARBA00004604"/>
    </source>
</evidence>
<evidence type="ECO:0000259" key="10">
    <source>
        <dbReference type="Pfam" id="PF01138"/>
    </source>
</evidence>
<evidence type="ECO:0000256" key="9">
    <source>
        <dbReference type="ARBA" id="ARBA00030617"/>
    </source>
</evidence>
<protein>
    <recommendedName>
        <fullName evidence="9">Ribosomal RNA-processing protein 43</fullName>
    </recommendedName>
</protein>
<keyword evidence="8" id="KW-0539">Nucleus</keyword>
<comment type="similarity">
    <text evidence="3">Belongs to the RNase PH family.</text>
</comment>
<dbReference type="OrthoDB" id="45882at2759"/>
<evidence type="ECO:0000256" key="3">
    <source>
        <dbReference type="ARBA" id="ARBA00006678"/>
    </source>
</evidence>
<accession>A0A813VGI8</accession>
<reference evidence="12" key="1">
    <citation type="submission" date="2021-02" db="EMBL/GenBank/DDBJ databases">
        <authorList>
            <person name="Nowell W R."/>
        </authorList>
    </citation>
    <scope>NUCLEOTIDE SEQUENCE</scope>
    <source>
        <strain evidence="12">Ploen Becks lab</strain>
    </source>
</reference>
<sequence length="290" mass="32657">MQDIDINKATQPYEYYLKFIKENCRPDNRRLSDIRPCNVTVNCINTANGSSLVKLGSTNVICGINARLCRPKEDRPNKGYIICNVEVPALCSSKNFKSSSSAQSGGFTQSSVSSASIEQTQAMLTQLMQDIIAESKCLNEEDLCIKEGKLAWILYIDLICLNNDGNVQDACCLAMISALKNLKLYEVDFDEEENKPIVKYPLILKSLVLNNEPVCTSLFALEENILLTDPNKQEEDFMKTFVLICSIDTKKICLIRKLGGFSLKTEQLNLCINRALENGKYLRENVYNKF</sequence>
<dbReference type="Pfam" id="PF03725">
    <property type="entry name" value="RNase_PH_C"/>
    <property type="match status" value="1"/>
</dbReference>